<feature type="compositionally biased region" description="Low complexity" evidence="1">
    <location>
        <begin position="11"/>
        <end position="21"/>
    </location>
</feature>
<gene>
    <name evidence="2" type="ORF">M9Y10_025214</name>
</gene>
<sequence length="89" mass="9669">MSEGEEKAELSIGDSSSIPADSDIDKPNITVDAQKQVHYHNDNEEITEGSIILGDQNKVATDVTKDPVIQPKTEKEVANNSQSKCCLLI</sequence>
<evidence type="ECO:0000313" key="2">
    <source>
        <dbReference type="EMBL" id="KAK8843026.1"/>
    </source>
</evidence>
<evidence type="ECO:0000256" key="1">
    <source>
        <dbReference type="SAM" id="MobiDB-lite"/>
    </source>
</evidence>
<protein>
    <submittedName>
        <fullName evidence="2">Uncharacterized protein</fullName>
    </submittedName>
</protein>
<name>A0ABR2HC94_9EUKA</name>
<keyword evidence="3" id="KW-1185">Reference proteome</keyword>
<dbReference type="EMBL" id="JAPFFF010000036">
    <property type="protein sequence ID" value="KAK8843026.1"/>
    <property type="molecule type" value="Genomic_DNA"/>
</dbReference>
<accession>A0ABR2HC94</accession>
<proteinExistence type="predicted"/>
<dbReference type="Proteomes" id="UP001470230">
    <property type="component" value="Unassembled WGS sequence"/>
</dbReference>
<feature type="region of interest" description="Disordered" evidence="1">
    <location>
        <begin position="1"/>
        <end position="27"/>
    </location>
</feature>
<organism evidence="2 3">
    <name type="scientific">Tritrichomonas musculus</name>
    <dbReference type="NCBI Taxonomy" id="1915356"/>
    <lineage>
        <taxon>Eukaryota</taxon>
        <taxon>Metamonada</taxon>
        <taxon>Parabasalia</taxon>
        <taxon>Tritrichomonadida</taxon>
        <taxon>Tritrichomonadidae</taxon>
        <taxon>Tritrichomonas</taxon>
    </lineage>
</organism>
<evidence type="ECO:0000313" key="3">
    <source>
        <dbReference type="Proteomes" id="UP001470230"/>
    </source>
</evidence>
<reference evidence="2 3" key="1">
    <citation type="submission" date="2024-04" db="EMBL/GenBank/DDBJ databases">
        <title>Tritrichomonas musculus Genome.</title>
        <authorList>
            <person name="Alves-Ferreira E."/>
            <person name="Grigg M."/>
            <person name="Lorenzi H."/>
            <person name="Galac M."/>
        </authorList>
    </citation>
    <scope>NUCLEOTIDE SEQUENCE [LARGE SCALE GENOMIC DNA]</scope>
    <source>
        <strain evidence="2 3">EAF2021</strain>
    </source>
</reference>
<comment type="caution">
    <text evidence="2">The sequence shown here is derived from an EMBL/GenBank/DDBJ whole genome shotgun (WGS) entry which is preliminary data.</text>
</comment>